<dbReference type="InterPro" id="IPR014845">
    <property type="entry name" value="GYD/TTHA1554"/>
</dbReference>
<dbReference type="EMBL" id="DSID01000806">
    <property type="protein sequence ID" value="HEX71671.1"/>
    <property type="molecule type" value="Genomic_DNA"/>
</dbReference>
<organism evidence="1">
    <name type="scientific">Thermorudis sp</name>
    <dbReference type="NCBI Taxonomy" id="1969470"/>
    <lineage>
        <taxon>Bacteria</taxon>
        <taxon>Pseudomonadati</taxon>
        <taxon>Thermomicrobiota</taxon>
        <taxon>Thermomicrobia</taxon>
        <taxon>Thermomicrobia incertae sedis</taxon>
        <taxon>Thermorudis</taxon>
    </lineage>
</organism>
<proteinExistence type="predicted"/>
<evidence type="ECO:0000313" key="1">
    <source>
        <dbReference type="EMBL" id="HEX71671.1"/>
    </source>
</evidence>
<gene>
    <name evidence="1" type="ORF">ENP13_10595</name>
</gene>
<reference evidence="1" key="1">
    <citation type="journal article" date="2020" name="mSystems">
        <title>Genome- and Community-Level Interaction Insights into Carbon Utilization and Element Cycling Functions of Hydrothermarchaeota in Hydrothermal Sediment.</title>
        <authorList>
            <person name="Zhou Z."/>
            <person name="Liu Y."/>
            <person name="Xu W."/>
            <person name="Pan J."/>
            <person name="Luo Z.H."/>
            <person name="Li M."/>
        </authorList>
    </citation>
    <scope>NUCLEOTIDE SEQUENCE [LARGE SCALE GENOMIC DNA]</scope>
    <source>
        <strain evidence="1">SpSt-192</strain>
    </source>
</reference>
<accession>A0A7C2WCF2</accession>
<sequence>MPVYMVQFSYTPEAWATLSKNVMNRRPAVSRLLKQAGGRLIELYYSYGEYDGVVLFDAPDDITAGAAVIAAVSAGHLRAAKMTRLFTAEEGVEMMRKAGMLPFAPPEAAGGGE</sequence>
<comment type="caution">
    <text evidence="1">The sequence shown here is derived from an EMBL/GenBank/DDBJ whole genome shotgun (WGS) entry which is preliminary data.</text>
</comment>
<dbReference type="AlphaFoldDB" id="A0A7C2WCF2"/>
<name>A0A7C2WCF2_9BACT</name>
<protein>
    <submittedName>
        <fullName evidence="1">GYD domain-containing protein</fullName>
    </submittedName>
</protein>
<dbReference type="Pfam" id="PF08734">
    <property type="entry name" value="GYD"/>
    <property type="match status" value="1"/>
</dbReference>